<protein>
    <recommendedName>
        <fullName evidence="4">YbjN domain-containing protein</fullName>
    </recommendedName>
</protein>
<reference evidence="2 3" key="1">
    <citation type="submission" date="2020-08" db="EMBL/GenBank/DDBJ databases">
        <title>Genome sequence of Thermomonas brevis KACC 16975T.</title>
        <authorList>
            <person name="Hyun D.-W."/>
            <person name="Bae J.-W."/>
        </authorList>
    </citation>
    <scope>NUCLEOTIDE SEQUENCE [LARGE SCALE GENOMIC DNA]</scope>
    <source>
        <strain evidence="2 3">KACC 16975</strain>
    </source>
</reference>
<keyword evidence="3" id="KW-1185">Reference proteome</keyword>
<evidence type="ECO:0008006" key="4">
    <source>
        <dbReference type="Google" id="ProtNLM"/>
    </source>
</evidence>
<dbReference type="RefSeq" id="WP_187570211.1">
    <property type="nucleotide sequence ID" value="NZ_CP060711.1"/>
</dbReference>
<accession>A0A7G9QSX0</accession>
<name>A0A7G9QSX0_9GAMM</name>
<evidence type="ECO:0000256" key="1">
    <source>
        <dbReference type="SAM" id="SignalP"/>
    </source>
</evidence>
<dbReference type="Proteomes" id="UP000515977">
    <property type="component" value="Chromosome"/>
</dbReference>
<evidence type="ECO:0000313" key="2">
    <source>
        <dbReference type="EMBL" id="QNN46445.1"/>
    </source>
</evidence>
<keyword evidence="1" id="KW-0732">Signal</keyword>
<proteinExistence type="predicted"/>
<sequence length="156" mass="16571">MRLPILAATACLLCLAAPSAPAGDASVEARLDARGIKYEIDEDGDYKVVVSYEKEQRTQLVFVSGATESIKGLTVREVFSPAGKVNEDGIAGKALALLTESRTKKIGAWEIAGDVLYYVIKLPDSADATQLDAAIDIVAEIADDKEIELSGDKDAL</sequence>
<dbReference type="AlphaFoldDB" id="A0A7G9QSX0"/>
<feature type="signal peptide" evidence="1">
    <location>
        <begin position="1"/>
        <end position="22"/>
    </location>
</feature>
<dbReference type="KEGG" id="tbv:H9L17_14975"/>
<gene>
    <name evidence="2" type="ORF">H9L17_14975</name>
</gene>
<evidence type="ECO:0000313" key="3">
    <source>
        <dbReference type="Proteomes" id="UP000515977"/>
    </source>
</evidence>
<feature type="chain" id="PRO_5029016154" description="YbjN domain-containing protein" evidence="1">
    <location>
        <begin position="23"/>
        <end position="156"/>
    </location>
</feature>
<organism evidence="2 3">
    <name type="scientific">Thermomonas brevis</name>
    <dbReference type="NCBI Taxonomy" id="215691"/>
    <lineage>
        <taxon>Bacteria</taxon>
        <taxon>Pseudomonadati</taxon>
        <taxon>Pseudomonadota</taxon>
        <taxon>Gammaproteobacteria</taxon>
        <taxon>Lysobacterales</taxon>
        <taxon>Lysobacteraceae</taxon>
        <taxon>Thermomonas</taxon>
    </lineage>
</organism>
<dbReference type="EMBL" id="CP060711">
    <property type="protein sequence ID" value="QNN46445.1"/>
    <property type="molecule type" value="Genomic_DNA"/>
</dbReference>